<dbReference type="PANTHER" id="PTHR43777">
    <property type="entry name" value="MOLYBDENUM COFACTOR CYTIDYLYLTRANSFERASE"/>
    <property type="match status" value="1"/>
</dbReference>
<keyword evidence="1" id="KW-0460">Magnesium</keyword>
<proteinExistence type="predicted"/>
<evidence type="ECO:0000259" key="2">
    <source>
        <dbReference type="Pfam" id="PF12804"/>
    </source>
</evidence>
<dbReference type="Proteomes" id="UP000193558">
    <property type="component" value="Unassembled WGS sequence"/>
</dbReference>
<evidence type="ECO:0000313" key="3">
    <source>
        <dbReference type="EMBL" id="ORM68969.1"/>
    </source>
</evidence>
<dbReference type="Pfam" id="PF12804">
    <property type="entry name" value="NTP_transf_3"/>
    <property type="match status" value="1"/>
</dbReference>
<protein>
    <recommendedName>
        <fullName evidence="2">MobA-like NTP transferase domain-containing protein</fullName>
    </recommendedName>
</protein>
<feature type="domain" description="MobA-like NTP transferase" evidence="2">
    <location>
        <begin position="1"/>
        <end position="152"/>
    </location>
</feature>
<comment type="caution">
    <text evidence="3">The sequence shown here is derived from an EMBL/GenBank/DDBJ whole genome shotgun (WGS) entry which is preliminary data.</text>
</comment>
<gene>
    <name evidence="3" type="ORF">HA51_12915</name>
</gene>
<dbReference type="AlphaFoldDB" id="A0A1X1CWZ3"/>
<sequence>MAAGYSSRFRQSGQGNKLAAIMQGKPVLQHTLDNVRATGFDFYVVARPEDLELQGFMAQERIVTCSSEGLGESIAAGVSATAGYDGWLITLADMPFITPSSYQEVARALRTSSLVRARIKGIQGHPVGFQQSFYSQLCALKGDRGARELLNADALTQVDVEDRGCITDIDTAEDLTRCNQDFRFLSR</sequence>
<reference evidence="3 4" key="1">
    <citation type="journal article" date="2017" name="Antonie Van Leeuwenhoek">
        <title>Phylogenomic resolution of the bacterial genus Pantoea and its relationship with Erwinia and Tatumella.</title>
        <authorList>
            <person name="Palmer M."/>
            <person name="Steenkamp E.T."/>
            <person name="Coetzee M.P."/>
            <person name="Chan W.Y."/>
            <person name="van Zyl E."/>
            <person name="De Maayer P."/>
            <person name="Coutinho T.A."/>
            <person name="Blom J."/>
            <person name="Smits T.H."/>
            <person name="Duffy B."/>
            <person name="Venter S.N."/>
        </authorList>
    </citation>
    <scope>NUCLEOTIDE SEQUENCE [LARGE SCALE GENOMIC DNA]</scope>
    <source>
        <strain evidence="3 4">LMG 26275</strain>
    </source>
</reference>
<dbReference type="EMBL" id="MLFR01000012">
    <property type="protein sequence ID" value="ORM68969.1"/>
    <property type="molecule type" value="Genomic_DNA"/>
</dbReference>
<dbReference type="InterPro" id="IPR025877">
    <property type="entry name" value="MobA-like_NTP_Trfase"/>
</dbReference>
<dbReference type="CDD" id="cd04182">
    <property type="entry name" value="GT_2_like_f"/>
    <property type="match status" value="1"/>
</dbReference>
<dbReference type="PANTHER" id="PTHR43777:SF1">
    <property type="entry name" value="MOLYBDENUM COFACTOR CYTIDYLYLTRANSFERASE"/>
    <property type="match status" value="1"/>
</dbReference>
<dbReference type="OrthoDB" id="5298023at2"/>
<dbReference type="InterPro" id="IPR029044">
    <property type="entry name" value="Nucleotide-diphossugar_trans"/>
</dbReference>
<dbReference type="SUPFAM" id="SSF53448">
    <property type="entry name" value="Nucleotide-diphospho-sugar transferases"/>
    <property type="match status" value="1"/>
</dbReference>
<evidence type="ECO:0000313" key="4">
    <source>
        <dbReference type="Proteomes" id="UP000193558"/>
    </source>
</evidence>
<dbReference type="Gene3D" id="3.90.550.10">
    <property type="entry name" value="Spore Coat Polysaccharide Biosynthesis Protein SpsA, Chain A"/>
    <property type="match status" value="1"/>
</dbReference>
<dbReference type="GO" id="GO:0016779">
    <property type="term" value="F:nucleotidyltransferase activity"/>
    <property type="evidence" value="ECO:0007669"/>
    <property type="project" value="UniProtKB-ARBA"/>
</dbReference>
<evidence type="ECO:0000256" key="1">
    <source>
        <dbReference type="ARBA" id="ARBA00022842"/>
    </source>
</evidence>
<name>A0A1X1CWZ3_9GAMM</name>
<organism evidence="3 4">
    <name type="scientific">Pantoea rwandensis</name>
    <dbReference type="NCBI Taxonomy" id="1076550"/>
    <lineage>
        <taxon>Bacteria</taxon>
        <taxon>Pseudomonadati</taxon>
        <taxon>Pseudomonadota</taxon>
        <taxon>Gammaproteobacteria</taxon>
        <taxon>Enterobacterales</taxon>
        <taxon>Erwiniaceae</taxon>
        <taxon>Pantoea</taxon>
    </lineage>
</organism>
<accession>A0A1X1CWZ3</accession>